<feature type="signal peptide" evidence="1">
    <location>
        <begin position="1"/>
        <end position="22"/>
    </location>
</feature>
<name>A0A1B1E4L3_9APIC</name>
<proteinExistence type="predicted"/>
<organism evidence="2 3">
    <name type="scientific">Plasmodium coatneyi</name>
    <dbReference type="NCBI Taxonomy" id="208452"/>
    <lineage>
        <taxon>Eukaryota</taxon>
        <taxon>Sar</taxon>
        <taxon>Alveolata</taxon>
        <taxon>Apicomplexa</taxon>
        <taxon>Aconoidasida</taxon>
        <taxon>Haemosporida</taxon>
        <taxon>Plasmodiidae</taxon>
        <taxon>Plasmodium</taxon>
    </lineage>
</organism>
<protein>
    <submittedName>
        <fullName evidence="2">Uncharacterized protein</fullName>
    </submittedName>
</protein>
<dbReference type="Proteomes" id="UP000092716">
    <property type="component" value="Chromosome 12"/>
</dbReference>
<dbReference type="GeneID" id="30910463"/>
<evidence type="ECO:0000313" key="2">
    <source>
        <dbReference type="EMBL" id="ANQ09917.1"/>
    </source>
</evidence>
<sequence length="202" mass="23899">MNLITLLLHVIALTFMFWQSDSLWGMRGPIKRSANRQHISGGELGSSFGRILHEADEVSTEIPMNYTIVYVRIIGYSNPNVYYNDEFDEAEAEEIQQFEFTNKLNRRLNKAIREMASEYADFTQFMDVQWRDKMWSDVWFKYLTSIIQDLQKYLSCTYLPISCVDQISNNLIYLTKKDFKAFLEIVDDKWNEKLNNNDVRGR</sequence>
<dbReference type="Pfam" id="PF09688">
    <property type="entry name" value="Wx5_PLAF3D7"/>
    <property type="match status" value="1"/>
</dbReference>
<keyword evidence="3" id="KW-1185">Reference proteome</keyword>
<dbReference type="AlphaFoldDB" id="A0A1B1E4L3"/>
<dbReference type="OrthoDB" id="379807at2759"/>
<dbReference type="VEuPathDB" id="PlasmoDB:PCOAH_00037320"/>
<reference evidence="3" key="1">
    <citation type="submission" date="2016-06" db="EMBL/GenBank/DDBJ databases">
        <title>First high quality genome sequence of Plasmodium coatneyi using continuous long reads from single molecule, real-time sequencing.</title>
        <authorList>
            <person name="Chien J.-T."/>
            <person name="Pakala S.B."/>
            <person name="Geraldo J.A."/>
            <person name="Lapp S.A."/>
            <person name="Barnwell J.W."/>
            <person name="Kissinger J.C."/>
            <person name="Galinski M.R."/>
            <person name="Humphrey J.C."/>
        </authorList>
    </citation>
    <scope>NUCLEOTIDE SEQUENCE [LARGE SCALE GENOMIC DNA]</scope>
    <source>
        <strain evidence="3">Hackeri</strain>
    </source>
</reference>
<accession>A0A1B1E4L3</accession>
<keyword evidence="1" id="KW-0732">Signal</keyword>
<evidence type="ECO:0000313" key="3">
    <source>
        <dbReference type="Proteomes" id="UP000092716"/>
    </source>
</evidence>
<evidence type="ECO:0000256" key="1">
    <source>
        <dbReference type="SAM" id="SignalP"/>
    </source>
</evidence>
<dbReference type="InterPro" id="IPR006496">
    <property type="entry name" value="CHP01606_Plasmodium_spp"/>
</dbReference>
<dbReference type="RefSeq" id="XP_019916612.1">
    <property type="nucleotide sequence ID" value="XM_020060523.1"/>
</dbReference>
<gene>
    <name evidence="2" type="ORF">PCOAH_00037320</name>
</gene>
<feature type="chain" id="PRO_5008521571" evidence="1">
    <location>
        <begin position="23"/>
        <end position="202"/>
    </location>
</feature>
<dbReference type="KEGG" id="pcot:PCOAH_00037320"/>
<dbReference type="EMBL" id="CP016250">
    <property type="protein sequence ID" value="ANQ09917.1"/>
    <property type="molecule type" value="Genomic_DNA"/>
</dbReference>